<evidence type="ECO:0000256" key="1">
    <source>
        <dbReference type="SAM" id="SignalP"/>
    </source>
</evidence>
<dbReference type="AlphaFoldDB" id="A0A9P8C6Z9"/>
<sequence>MYTSPPTTTTTLLTLLLTLITTTSAHPLSPAQKPISRPLSLTTIPAILSNPAPNTKTLYRTYAASPTIQTNQGGRLIKTSHPVPKEDPSGKIIMLSTKNAKIPLHFTTSEGICAPLTEEITDLVDKLGGGILDDYPHGLGISKETVDGDAWRTIIETLAFTRGDREFRAEFELGVNGNVEDGEFNGMIALLSRTATAVGEERNEIGLEEGAGSVGVFTVLGGSGTEVRARWTFYEMVKGRARKCGPIELKDDGERVDPGHGDL</sequence>
<feature type="signal peptide" evidence="1">
    <location>
        <begin position="1"/>
        <end position="25"/>
    </location>
</feature>
<dbReference type="EMBL" id="MU251459">
    <property type="protein sequence ID" value="KAG9234556.1"/>
    <property type="molecule type" value="Genomic_DNA"/>
</dbReference>
<name>A0A9P8C6Z9_9HELO</name>
<dbReference type="Proteomes" id="UP000824998">
    <property type="component" value="Unassembled WGS sequence"/>
</dbReference>
<protein>
    <submittedName>
        <fullName evidence="2">Uncharacterized protein</fullName>
    </submittedName>
</protein>
<keyword evidence="3" id="KW-1185">Reference proteome</keyword>
<accession>A0A9P8C6Z9</accession>
<proteinExistence type="predicted"/>
<reference evidence="2" key="1">
    <citation type="journal article" date="2021" name="IMA Fungus">
        <title>Genomic characterization of three marine fungi, including Emericellopsis atlantica sp. nov. with signatures of a generalist lifestyle and marine biomass degradation.</title>
        <authorList>
            <person name="Hagestad O.C."/>
            <person name="Hou L."/>
            <person name="Andersen J.H."/>
            <person name="Hansen E.H."/>
            <person name="Altermark B."/>
            <person name="Li C."/>
            <person name="Kuhnert E."/>
            <person name="Cox R.J."/>
            <person name="Crous P.W."/>
            <person name="Spatafora J.W."/>
            <person name="Lail K."/>
            <person name="Amirebrahimi M."/>
            <person name="Lipzen A."/>
            <person name="Pangilinan J."/>
            <person name="Andreopoulos W."/>
            <person name="Hayes R.D."/>
            <person name="Ng V."/>
            <person name="Grigoriev I.V."/>
            <person name="Jackson S.A."/>
            <person name="Sutton T.D.S."/>
            <person name="Dobson A.D.W."/>
            <person name="Rama T."/>
        </authorList>
    </citation>
    <scope>NUCLEOTIDE SEQUENCE</scope>
    <source>
        <strain evidence="2">TRa018bII</strain>
    </source>
</reference>
<evidence type="ECO:0000313" key="2">
    <source>
        <dbReference type="EMBL" id="KAG9234556.1"/>
    </source>
</evidence>
<feature type="chain" id="PRO_5040284822" evidence="1">
    <location>
        <begin position="26"/>
        <end position="263"/>
    </location>
</feature>
<gene>
    <name evidence="2" type="ORF">BJ875DRAFT_9136</name>
</gene>
<evidence type="ECO:0000313" key="3">
    <source>
        <dbReference type="Proteomes" id="UP000824998"/>
    </source>
</evidence>
<organism evidence="2 3">
    <name type="scientific">Amylocarpus encephaloides</name>
    <dbReference type="NCBI Taxonomy" id="45428"/>
    <lineage>
        <taxon>Eukaryota</taxon>
        <taxon>Fungi</taxon>
        <taxon>Dikarya</taxon>
        <taxon>Ascomycota</taxon>
        <taxon>Pezizomycotina</taxon>
        <taxon>Leotiomycetes</taxon>
        <taxon>Helotiales</taxon>
        <taxon>Helotiales incertae sedis</taxon>
        <taxon>Amylocarpus</taxon>
    </lineage>
</organism>
<keyword evidence="1" id="KW-0732">Signal</keyword>
<comment type="caution">
    <text evidence="2">The sequence shown here is derived from an EMBL/GenBank/DDBJ whole genome shotgun (WGS) entry which is preliminary data.</text>
</comment>